<dbReference type="Proteomes" id="UP000290759">
    <property type="component" value="Unassembled WGS sequence"/>
</dbReference>
<name>A0A4Q2U0Q3_9HYPH</name>
<reference evidence="1 2" key="1">
    <citation type="submission" date="2018-12" db="EMBL/GenBank/DDBJ databases">
        <authorList>
            <person name="Grouzdev D.S."/>
            <person name="Krutkina M.S."/>
        </authorList>
    </citation>
    <scope>NUCLEOTIDE SEQUENCE [LARGE SCALE GENOMIC DNA]</scope>
    <source>
        <strain evidence="1 2">RmlP026</strain>
    </source>
</reference>
<organism evidence="1 2">
    <name type="scientific">Lichenibacterium minor</name>
    <dbReference type="NCBI Taxonomy" id="2316528"/>
    <lineage>
        <taxon>Bacteria</taxon>
        <taxon>Pseudomonadati</taxon>
        <taxon>Pseudomonadota</taxon>
        <taxon>Alphaproteobacteria</taxon>
        <taxon>Hyphomicrobiales</taxon>
        <taxon>Lichenihabitantaceae</taxon>
        <taxon>Lichenibacterium</taxon>
    </lineage>
</organism>
<evidence type="ECO:0000313" key="1">
    <source>
        <dbReference type="EMBL" id="RYC29660.1"/>
    </source>
</evidence>
<proteinExistence type="predicted"/>
<dbReference type="OrthoDB" id="1551021at2"/>
<dbReference type="RefSeq" id="WP_129229216.1">
    <property type="nucleotide sequence ID" value="NZ_QYBB01000044.1"/>
</dbReference>
<sequence>MIEDLPNLQLMRRYLRAQGWTHQALKPVARAIGAPVKELDLYIRNDPDFGDLELVLPKHSGIVGTPERVEQALRTLSGLLEKPIPEVVDEVRAVAFDKIDAALPNPSDTWDTIPLRVADTFLRQTRALLVFTAVSEYEARSADAPGPEADHYGDLCRFGHTFHGSFGFRILSPVGPHEELELDVIDNPPPPERQIVRRLRDGFRAVTAAVEAADPAALVGRARQGFGADSCFALARLLERAEAQTVKFDFTFSPEWRLPDGEAKHDVFEIPTSAVQLVREAGRELRVKPPEASIEIRGRVVRMKSEFDPADLFHPEGREIGVRWSSDDFGDVNVRIQLTPQDYDAALEAHRRGRDVVVKGVVEPWGRSYQINKVEAFRTA</sequence>
<reference evidence="1 2" key="2">
    <citation type="submission" date="2019-02" db="EMBL/GenBank/DDBJ databases">
        <title>'Lichenibacterium ramalinii' gen. nov. sp. nov., 'Lichenibacterium minor' gen. nov. sp. nov.</title>
        <authorList>
            <person name="Pankratov T."/>
        </authorList>
    </citation>
    <scope>NUCLEOTIDE SEQUENCE [LARGE SCALE GENOMIC DNA]</scope>
    <source>
        <strain evidence="1 2">RmlP026</strain>
    </source>
</reference>
<comment type="caution">
    <text evidence="1">The sequence shown here is derived from an EMBL/GenBank/DDBJ whole genome shotgun (WGS) entry which is preliminary data.</text>
</comment>
<protein>
    <submittedName>
        <fullName evidence="1">Uncharacterized protein</fullName>
    </submittedName>
</protein>
<dbReference type="EMBL" id="QYBB01000044">
    <property type="protein sequence ID" value="RYC29660.1"/>
    <property type="molecule type" value="Genomic_DNA"/>
</dbReference>
<gene>
    <name evidence="1" type="ORF">D3273_22885</name>
</gene>
<dbReference type="AlphaFoldDB" id="A0A4Q2U0Q3"/>
<keyword evidence="2" id="KW-1185">Reference proteome</keyword>
<evidence type="ECO:0000313" key="2">
    <source>
        <dbReference type="Proteomes" id="UP000290759"/>
    </source>
</evidence>
<accession>A0A4Q2U0Q3</accession>